<feature type="compositionally biased region" description="Polar residues" evidence="1">
    <location>
        <begin position="330"/>
        <end position="339"/>
    </location>
</feature>
<protein>
    <submittedName>
        <fullName evidence="2">Uncharacterized protein</fullName>
    </submittedName>
</protein>
<proteinExistence type="predicted"/>
<gene>
    <name evidence="2" type="ORF">IAD41_08110</name>
</gene>
<dbReference type="AlphaFoldDB" id="A0A9D1FWS5"/>
<dbReference type="EMBL" id="DVJO01000175">
    <property type="protein sequence ID" value="HIS83549.1"/>
    <property type="molecule type" value="Genomic_DNA"/>
</dbReference>
<feature type="region of interest" description="Disordered" evidence="1">
    <location>
        <begin position="330"/>
        <end position="357"/>
    </location>
</feature>
<feature type="non-terminal residue" evidence="2">
    <location>
        <position position="1"/>
    </location>
</feature>
<reference evidence="2" key="1">
    <citation type="submission" date="2020-10" db="EMBL/GenBank/DDBJ databases">
        <authorList>
            <person name="Gilroy R."/>
        </authorList>
    </citation>
    <scope>NUCLEOTIDE SEQUENCE</scope>
    <source>
        <strain evidence="2">CHK152-2994</strain>
    </source>
</reference>
<reference evidence="2" key="2">
    <citation type="journal article" date="2021" name="PeerJ">
        <title>Extensive microbial diversity within the chicken gut microbiome revealed by metagenomics and culture.</title>
        <authorList>
            <person name="Gilroy R."/>
            <person name="Ravi A."/>
            <person name="Getino M."/>
            <person name="Pursley I."/>
            <person name="Horton D.L."/>
            <person name="Alikhan N.F."/>
            <person name="Baker D."/>
            <person name="Gharbi K."/>
            <person name="Hall N."/>
            <person name="Watson M."/>
            <person name="Adriaenssens E.M."/>
            <person name="Foster-Nyarko E."/>
            <person name="Jarju S."/>
            <person name="Secka A."/>
            <person name="Antonio M."/>
            <person name="Oren A."/>
            <person name="Chaudhuri R.R."/>
            <person name="La Ragione R."/>
            <person name="Hildebrand F."/>
            <person name="Pallen M.J."/>
        </authorList>
    </citation>
    <scope>NUCLEOTIDE SEQUENCE</scope>
    <source>
        <strain evidence="2">CHK152-2994</strain>
    </source>
</reference>
<evidence type="ECO:0000256" key="1">
    <source>
        <dbReference type="SAM" id="MobiDB-lite"/>
    </source>
</evidence>
<comment type="caution">
    <text evidence="2">The sequence shown here is derived from an EMBL/GenBank/DDBJ whole genome shotgun (WGS) entry which is preliminary data.</text>
</comment>
<feature type="compositionally biased region" description="Low complexity" evidence="1">
    <location>
        <begin position="346"/>
        <end position="357"/>
    </location>
</feature>
<dbReference type="Proteomes" id="UP000824139">
    <property type="component" value="Unassembled WGS sequence"/>
</dbReference>
<evidence type="ECO:0000313" key="3">
    <source>
        <dbReference type="Proteomes" id="UP000824139"/>
    </source>
</evidence>
<evidence type="ECO:0000313" key="2">
    <source>
        <dbReference type="EMBL" id="HIS83549.1"/>
    </source>
</evidence>
<name>A0A9D1FWS5_9BACT</name>
<accession>A0A9D1FWS5</accession>
<organism evidence="2 3">
    <name type="scientific">Candidatus Scatenecus faecavium</name>
    <dbReference type="NCBI Taxonomy" id="2840915"/>
    <lineage>
        <taxon>Bacteria</taxon>
        <taxon>Candidatus Scatenecus</taxon>
    </lineage>
</organism>
<sequence length="373" mass="41317">IKLKPNAEDAFDKLAKAAFEGKYNLSEEAYKKLVDITHISENIRFVGEEKYLGNNLSSFCEDTPKVLCGAKKEGIQTAEELSKYFAKAKKLVNWKSIGGLGIIIPLAISAQPINRWITHKMSGRKGAPIYNDYADRKEDRELTPKEKAQLLKQKFISVGSMLGVAGLSMFMDKPSLKSLFQFKGLFPTMDQARIISTATFASRMAASEDKNELREATIRDIATFSSFYFLGDYAAKGIATFFEHKDKDVRLINRLKKCDDNANVLQKFWNWAKHTSLKSTDELATAKDKRLRTICQIGNLAFSLISLGVFIPLYTRTQTHKKEAQRNLANLNSSTTNGLTPGGAGTSAAKSSSSSTSDNLAAAKTSFKAFLNS</sequence>